<name>A0A4P7MYG6_PYROR</name>
<organism evidence="1 2">
    <name type="scientific">Pyricularia oryzae</name>
    <name type="common">Rice blast fungus</name>
    <name type="synonym">Magnaporthe oryzae</name>
    <dbReference type="NCBI Taxonomy" id="318829"/>
    <lineage>
        <taxon>Eukaryota</taxon>
        <taxon>Fungi</taxon>
        <taxon>Dikarya</taxon>
        <taxon>Ascomycota</taxon>
        <taxon>Pezizomycotina</taxon>
        <taxon>Sordariomycetes</taxon>
        <taxon>Sordariomycetidae</taxon>
        <taxon>Magnaporthales</taxon>
        <taxon>Pyriculariaceae</taxon>
        <taxon>Pyricularia</taxon>
    </lineage>
</organism>
<reference evidence="1 2" key="1">
    <citation type="journal article" date="2019" name="Mol. Biol. Evol.">
        <title>Blast fungal genomes show frequent chromosomal changes, gene gains and losses, and effector gene turnover.</title>
        <authorList>
            <person name="Gomez Luciano L.B."/>
            <person name="Jason Tsai I."/>
            <person name="Chuma I."/>
            <person name="Tosa Y."/>
            <person name="Chen Y.H."/>
            <person name="Li J.Y."/>
            <person name="Li M.Y."/>
            <person name="Jade Lu M.Y."/>
            <person name="Nakayashiki H."/>
            <person name="Li W.H."/>
        </authorList>
    </citation>
    <scope>NUCLEOTIDE SEQUENCE [LARGE SCALE GENOMIC DNA]</scope>
    <source>
        <strain evidence="1">MZ5-1-6</strain>
    </source>
</reference>
<protein>
    <recommendedName>
        <fullName evidence="3">Aminoglycoside phosphotransferase domain-containing protein</fullName>
    </recommendedName>
</protein>
<evidence type="ECO:0000313" key="1">
    <source>
        <dbReference type="EMBL" id="QBZ53306.1"/>
    </source>
</evidence>
<dbReference type="AlphaFoldDB" id="A0A4P7MYG6"/>
<dbReference type="Proteomes" id="UP000294847">
    <property type="component" value="Chromosome 1"/>
</dbReference>
<evidence type="ECO:0000313" key="2">
    <source>
        <dbReference type="Proteomes" id="UP000294847"/>
    </source>
</evidence>
<evidence type="ECO:0008006" key="3">
    <source>
        <dbReference type="Google" id="ProtNLM"/>
    </source>
</evidence>
<accession>A0A4P7MYG6</accession>
<proteinExistence type="predicted"/>
<gene>
    <name evidence="1" type="ORF">PoMZ_08982</name>
</gene>
<sequence length="149" mass="16389">MTEYSVKDEIFNFFKKTTTNREACDERALALVGGGGNVVALPDQGACSYTVYAGPDQKFVIQFRLKSLEIPLETVNLARTIHGSLVPDVSAHGQLGENGGEGGREPLLVYLMSRTNGITHTDFILSYGFPENTPENFSRRKTLMTDVAR</sequence>
<dbReference type="EMBL" id="CP034204">
    <property type="protein sequence ID" value="QBZ53306.1"/>
    <property type="molecule type" value="Genomic_DNA"/>
</dbReference>